<comment type="caution">
    <text evidence="1">The sequence shown here is derived from an EMBL/GenBank/DDBJ whole genome shotgun (WGS) entry which is preliminary data.</text>
</comment>
<keyword evidence="2" id="KW-1185">Reference proteome</keyword>
<dbReference type="EMBL" id="MU266381">
    <property type="protein sequence ID" value="KAH7926513.1"/>
    <property type="molecule type" value="Genomic_DNA"/>
</dbReference>
<proteinExistence type="predicted"/>
<protein>
    <submittedName>
        <fullName evidence="1">Uncharacterized protein</fullName>
    </submittedName>
</protein>
<sequence>MIHALKHPSLFRPTSRPTSPAPAPLTRNDASTAMERSRPLNKLSFSTFRRPSPMTPSAPPAPAPVLLVQDGSYLEALSLKLSDAVSKALAQPAGPAAANEHVGGKRPIPSGRGRALGTLIISELKATRENPHLHRAIIRSLHRPLSVLLSNLSALLLPLISSPAFLSPPAPSVQAPTPNATQLHALAIATFAGELLLSFDEIRLGVDSDARGDGLKAIREGLVSLVGRVANPLIAGVKAELMPLIEALEKPVSVTVPKASKSGPVLHPSITSLQALMPIYARAMGRYTLSLPSQTTLATFLISVIWRALVALSHRPRAPPSPPTSPPSSPLLAPVMSRRQRASSGNTVSGGTPPITPPSLRFGIKLPPSRPPSPPSVTVSSTPAADAMALYDLLLLMPRPALDNDATRVAREAVDEAYADLKALAILLESADSPLFKLNKSPEQLLEDLDALSADLPTLIALPVLLRSHVFGPETGAGLAPSVAVLLDVPENDYRRGCLAGFGRAEECANVVGQGILDVLHEQADGAATNCVTKWLEGRVGAIEH</sequence>
<evidence type="ECO:0000313" key="1">
    <source>
        <dbReference type="EMBL" id="KAH7926513.1"/>
    </source>
</evidence>
<evidence type="ECO:0000313" key="2">
    <source>
        <dbReference type="Proteomes" id="UP000790709"/>
    </source>
</evidence>
<gene>
    <name evidence="1" type="ORF">BV22DRAFT_1111634</name>
</gene>
<name>A0ACB8BPM1_9AGAM</name>
<accession>A0ACB8BPM1</accession>
<organism evidence="1 2">
    <name type="scientific">Leucogyrophana mollusca</name>
    <dbReference type="NCBI Taxonomy" id="85980"/>
    <lineage>
        <taxon>Eukaryota</taxon>
        <taxon>Fungi</taxon>
        <taxon>Dikarya</taxon>
        <taxon>Basidiomycota</taxon>
        <taxon>Agaricomycotina</taxon>
        <taxon>Agaricomycetes</taxon>
        <taxon>Agaricomycetidae</taxon>
        <taxon>Boletales</taxon>
        <taxon>Boletales incertae sedis</taxon>
        <taxon>Leucogyrophana</taxon>
    </lineage>
</organism>
<reference evidence="1" key="1">
    <citation type="journal article" date="2021" name="New Phytol.">
        <title>Evolutionary innovations through gain and loss of genes in the ectomycorrhizal Boletales.</title>
        <authorList>
            <person name="Wu G."/>
            <person name="Miyauchi S."/>
            <person name="Morin E."/>
            <person name="Kuo A."/>
            <person name="Drula E."/>
            <person name="Varga T."/>
            <person name="Kohler A."/>
            <person name="Feng B."/>
            <person name="Cao Y."/>
            <person name="Lipzen A."/>
            <person name="Daum C."/>
            <person name="Hundley H."/>
            <person name="Pangilinan J."/>
            <person name="Johnson J."/>
            <person name="Barry K."/>
            <person name="LaButti K."/>
            <person name="Ng V."/>
            <person name="Ahrendt S."/>
            <person name="Min B."/>
            <person name="Choi I.G."/>
            <person name="Park H."/>
            <person name="Plett J.M."/>
            <person name="Magnuson J."/>
            <person name="Spatafora J.W."/>
            <person name="Nagy L.G."/>
            <person name="Henrissat B."/>
            <person name="Grigoriev I.V."/>
            <person name="Yang Z.L."/>
            <person name="Xu J."/>
            <person name="Martin F.M."/>
        </authorList>
    </citation>
    <scope>NUCLEOTIDE SEQUENCE</scope>
    <source>
        <strain evidence="1">KUC20120723A-06</strain>
    </source>
</reference>
<dbReference type="Proteomes" id="UP000790709">
    <property type="component" value="Unassembled WGS sequence"/>
</dbReference>